<dbReference type="EMBL" id="JAKELL010000016">
    <property type="protein sequence ID" value="KAH8993982.1"/>
    <property type="molecule type" value="Genomic_DNA"/>
</dbReference>
<feature type="compositionally biased region" description="Low complexity" evidence="2">
    <location>
        <begin position="73"/>
        <end position="84"/>
    </location>
</feature>
<keyword evidence="1" id="KW-0175">Coiled coil</keyword>
<proteinExistence type="predicted"/>
<dbReference type="AlphaFoldDB" id="A0AAD4LIG3"/>
<feature type="compositionally biased region" description="Basic residues" evidence="2">
    <location>
        <begin position="58"/>
        <end position="72"/>
    </location>
</feature>
<feature type="region of interest" description="Disordered" evidence="2">
    <location>
        <begin position="164"/>
        <end position="191"/>
    </location>
</feature>
<accession>A0AAD4LIG3</accession>
<keyword evidence="4" id="KW-1185">Reference proteome</keyword>
<evidence type="ECO:0000313" key="3">
    <source>
        <dbReference type="EMBL" id="KAH8993982.1"/>
    </source>
</evidence>
<feature type="compositionally biased region" description="Pro residues" evidence="2">
    <location>
        <begin position="1"/>
        <end position="12"/>
    </location>
</feature>
<evidence type="ECO:0000256" key="1">
    <source>
        <dbReference type="SAM" id="Coils"/>
    </source>
</evidence>
<sequence length="362" mass="41195">MSPVAPVEPPLHPNVTVEDASDEESMMSYLSELRAVNPEKPLPPLFSPLLEPPILHHHDGRPRSPPRSRSSRTRSPTSKTQGSKSKSRERGRRDGRERRPSGADSVLTFMLVEEERNSSNLRALLQVTRDRLETETRRADAAESRATIAEARVREGTSRAVAAEQAQHRSELDTARAQEETKRVQMQTETAERELRRVTNELQRLTRQKEEAEAAAAKARDLARKYQSALRDYQAHEEGRQEGIRLALLRRYDDGREDGWEEGRNEGWDAGREEGFHEGRKAGFEEGRDMGRREERRYAGQLYDRWKEAPSSRHFDEVEAVIPDRSLFSKGRSEVRCARPFLGGDSEHSNIWAEPGADANLG</sequence>
<reference evidence="3" key="1">
    <citation type="submission" date="2022-01" db="EMBL/GenBank/DDBJ databases">
        <title>Comparative genomics reveals a dynamic genome evolution in the ectomycorrhizal milk-cap (Lactarius) mushrooms.</title>
        <authorList>
            <consortium name="DOE Joint Genome Institute"/>
            <person name="Lebreton A."/>
            <person name="Tang N."/>
            <person name="Kuo A."/>
            <person name="LaButti K."/>
            <person name="Drula E."/>
            <person name="Barry K."/>
            <person name="Clum A."/>
            <person name="Lipzen A."/>
            <person name="Mousain D."/>
            <person name="Ng V."/>
            <person name="Wang R."/>
            <person name="Wang X."/>
            <person name="Dai Y."/>
            <person name="Henrissat B."/>
            <person name="Grigoriev I.V."/>
            <person name="Guerin-Laguette A."/>
            <person name="Yu F."/>
            <person name="Martin F.M."/>
        </authorList>
    </citation>
    <scope>NUCLEOTIDE SEQUENCE</scope>
    <source>
        <strain evidence="3">QP</strain>
    </source>
</reference>
<name>A0AAD4LIG3_9AGAM</name>
<protein>
    <submittedName>
        <fullName evidence="3">Uncharacterized protein</fullName>
    </submittedName>
</protein>
<feature type="compositionally biased region" description="Basic and acidic residues" evidence="2">
    <location>
        <begin position="86"/>
        <end position="101"/>
    </location>
</feature>
<dbReference type="Proteomes" id="UP001201163">
    <property type="component" value="Unassembled WGS sequence"/>
</dbReference>
<feature type="compositionally biased region" description="Basic and acidic residues" evidence="2">
    <location>
        <begin position="166"/>
        <end position="183"/>
    </location>
</feature>
<evidence type="ECO:0000256" key="2">
    <source>
        <dbReference type="SAM" id="MobiDB-lite"/>
    </source>
</evidence>
<comment type="caution">
    <text evidence="3">The sequence shown here is derived from an EMBL/GenBank/DDBJ whole genome shotgun (WGS) entry which is preliminary data.</text>
</comment>
<feature type="region of interest" description="Disordered" evidence="2">
    <location>
        <begin position="1"/>
        <end position="107"/>
    </location>
</feature>
<gene>
    <name evidence="3" type="ORF">EDB92DRAFT_1852071</name>
</gene>
<evidence type="ECO:0000313" key="4">
    <source>
        <dbReference type="Proteomes" id="UP001201163"/>
    </source>
</evidence>
<organism evidence="3 4">
    <name type="scientific">Lactarius akahatsu</name>
    <dbReference type="NCBI Taxonomy" id="416441"/>
    <lineage>
        <taxon>Eukaryota</taxon>
        <taxon>Fungi</taxon>
        <taxon>Dikarya</taxon>
        <taxon>Basidiomycota</taxon>
        <taxon>Agaricomycotina</taxon>
        <taxon>Agaricomycetes</taxon>
        <taxon>Russulales</taxon>
        <taxon>Russulaceae</taxon>
        <taxon>Lactarius</taxon>
    </lineage>
</organism>
<feature type="coiled-coil region" evidence="1">
    <location>
        <begin position="125"/>
        <end position="152"/>
    </location>
</feature>